<evidence type="ECO:0000256" key="1">
    <source>
        <dbReference type="SAM" id="MobiDB-lite"/>
    </source>
</evidence>
<name>A0A7S2KED1_9STRA</name>
<evidence type="ECO:0000313" key="3">
    <source>
        <dbReference type="EMBL" id="CAD9573257.1"/>
    </source>
</evidence>
<feature type="region of interest" description="Disordered" evidence="1">
    <location>
        <begin position="1"/>
        <end position="114"/>
    </location>
</feature>
<keyword evidence="2" id="KW-1133">Transmembrane helix</keyword>
<feature type="transmembrane region" description="Helical" evidence="2">
    <location>
        <begin position="117"/>
        <end position="136"/>
    </location>
</feature>
<dbReference type="EMBL" id="HBGY01012718">
    <property type="protein sequence ID" value="CAD9573257.1"/>
    <property type="molecule type" value="Transcribed_RNA"/>
</dbReference>
<feature type="compositionally biased region" description="Polar residues" evidence="1">
    <location>
        <begin position="104"/>
        <end position="114"/>
    </location>
</feature>
<evidence type="ECO:0000256" key="2">
    <source>
        <dbReference type="SAM" id="Phobius"/>
    </source>
</evidence>
<feature type="compositionally biased region" description="Basic and acidic residues" evidence="1">
    <location>
        <begin position="45"/>
        <end position="59"/>
    </location>
</feature>
<sequence>MEQQHLDQEPAEERQILRLEDVKVATGSTSAHPEVRRRRSVRAIAEPRKEKPRDKDKERERRRKLRRERRLEKHLKSEVKKEKLSKSKVAAKKNLGEEEDDNTQKTGQRDPSISNTAVHVAAGVAWVTFAVVRFFVTG</sequence>
<protein>
    <submittedName>
        <fullName evidence="3">Uncharacterized protein</fullName>
    </submittedName>
</protein>
<feature type="compositionally biased region" description="Basic and acidic residues" evidence="1">
    <location>
        <begin position="1"/>
        <end position="23"/>
    </location>
</feature>
<accession>A0A7S2KED1</accession>
<dbReference type="AlphaFoldDB" id="A0A7S2KED1"/>
<keyword evidence="2" id="KW-0472">Membrane</keyword>
<gene>
    <name evidence="3" type="ORF">LDAN0321_LOCUS8111</name>
</gene>
<reference evidence="3" key="1">
    <citation type="submission" date="2021-01" db="EMBL/GenBank/DDBJ databases">
        <authorList>
            <person name="Corre E."/>
            <person name="Pelletier E."/>
            <person name="Niang G."/>
            <person name="Scheremetjew M."/>
            <person name="Finn R."/>
            <person name="Kale V."/>
            <person name="Holt S."/>
            <person name="Cochrane G."/>
            <person name="Meng A."/>
            <person name="Brown T."/>
            <person name="Cohen L."/>
        </authorList>
    </citation>
    <scope>NUCLEOTIDE SEQUENCE</scope>
    <source>
        <strain evidence="3">B650</strain>
    </source>
</reference>
<proteinExistence type="predicted"/>
<feature type="compositionally biased region" description="Basic and acidic residues" evidence="1">
    <location>
        <begin position="69"/>
        <end position="85"/>
    </location>
</feature>
<organism evidence="3">
    <name type="scientific">Leptocylindrus danicus</name>
    <dbReference type="NCBI Taxonomy" id="163516"/>
    <lineage>
        <taxon>Eukaryota</taxon>
        <taxon>Sar</taxon>
        <taxon>Stramenopiles</taxon>
        <taxon>Ochrophyta</taxon>
        <taxon>Bacillariophyta</taxon>
        <taxon>Coscinodiscophyceae</taxon>
        <taxon>Chaetocerotophycidae</taxon>
        <taxon>Leptocylindrales</taxon>
        <taxon>Leptocylindraceae</taxon>
        <taxon>Leptocylindrus</taxon>
    </lineage>
</organism>
<keyword evidence="2" id="KW-0812">Transmembrane</keyword>